<dbReference type="Proteomes" id="UP000708208">
    <property type="component" value="Unassembled WGS sequence"/>
</dbReference>
<accession>A0A8J2PL62</accession>
<sequence>MRCRADYASYPKTSAISEPMKLNIAFPPRVENLTGETRIRISKLKKMFNITLVAWANPFPTVKVNLQSKGESSPREITEFTSLSSVYVVEVINNFPSDQVTIFLRLLDSGRVKDEDKITVSVKNALGKEETTFIFVSDKTDIVDALYISLFIAIIILVLGILLIIVLVVVAPSRCRHTGFYQVNTSSLSL</sequence>
<evidence type="ECO:0000313" key="2">
    <source>
        <dbReference type="EMBL" id="CAG7817784.1"/>
    </source>
</evidence>
<name>A0A8J2PL62_9HEXA</name>
<feature type="transmembrane region" description="Helical" evidence="1">
    <location>
        <begin position="146"/>
        <end position="171"/>
    </location>
</feature>
<dbReference type="EMBL" id="CAJVCH010403316">
    <property type="protein sequence ID" value="CAG7817784.1"/>
    <property type="molecule type" value="Genomic_DNA"/>
</dbReference>
<keyword evidence="1" id="KW-0812">Transmembrane</keyword>
<protein>
    <submittedName>
        <fullName evidence="2">Uncharacterized protein</fullName>
    </submittedName>
</protein>
<evidence type="ECO:0000256" key="1">
    <source>
        <dbReference type="SAM" id="Phobius"/>
    </source>
</evidence>
<organism evidence="2 3">
    <name type="scientific">Allacma fusca</name>
    <dbReference type="NCBI Taxonomy" id="39272"/>
    <lineage>
        <taxon>Eukaryota</taxon>
        <taxon>Metazoa</taxon>
        <taxon>Ecdysozoa</taxon>
        <taxon>Arthropoda</taxon>
        <taxon>Hexapoda</taxon>
        <taxon>Collembola</taxon>
        <taxon>Symphypleona</taxon>
        <taxon>Sminthuridae</taxon>
        <taxon>Allacma</taxon>
    </lineage>
</organism>
<keyword evidence="1" id="KW-0472">Membrane</keyword>
<dbReference type="OrthoDB" id="6345017at2759"/>
<comment type="caution">
    <text evidence="2">The sequence shown here is derived from an EMBL/GenBank/DDBJ whole genome shotgun (WGS) entry which is preliminary data.</text>
</comment>
<reference evidence="2" key="1">
    <citation type="submission" date="2021-06" db="EMBL/GenBank/DDBJ databases">
        <authorList>
            <person name="Hodson N. C."/>
            <person name="Mongue J. A."/>
            <person name="Jaron S. K."/>
        </authorList>
    </citation>
    <scope>NUCLEOTIDE SEQUENCE</scope>
</reference>
<gene>
    <name evidence="2" type="ORF">AFUS01_LOCUS28330</name>
</gene>
<keyword evidence="1" id="KW-1133">Transmembrane helix</keyword>
<keyword evidence="3" id="KW-1185">Reference proteome</keyword>
<evidence type="ECO:0000313" key="3">
    <source>
        <dbReference type="Proteomes" id="UP000708208"/>
    </source>
</evidence>
<proteinExistence type="predicted"/>
<dbReference type="AlphaFoldDB" id="A0A8J2PL62"/>